<dbReference type="AlphaFoldDB" id="A0A3M7SF10"/>
<name>A0A3M7SF10_BRAPC</name>
<organism evidence="1 2">
    <name type="scientific">Brachionus plicatilis</name>
    <name type="common">Marine rotifer</name>
    <name type="synonym">Brachionus muelleri</name>
    <dbReference type="NCBI Taxonomy" id="10195"/>
    <lineage>
        <taxon>Eukaryota</taxon>
        <taxon>Metazoa</taxon>
        <taxon>Spiralia</taxon>
        <taxon>Gnathifera</taxon>
        <taxon>Rotifera</taxon>
        <taxon>Eurotatoria</taxon>
        <taxon>Monogononta</taxon>
        <taxon>Pseudotrocha</taxon>
        <taxon>Ploima</taxon>
        <taxon>Brachionidae</taxon>
        <taxon>Brachionus</taxon>
    </lineage>
</organism>
<proteinExistence type="predicted"/>
<gene>
    <name evidence="1" type="ORF">BpHYR1_006732</name>
</gene>
<keyword evidence="2" id="KW-1185">Reference proteome</keyword>
<evidence type="ECO:0000313" key="1">
    <source>
        <dbReference type="EMBL" id="RNA34130.1"/>
    </source>
</evidence>
<protein>
    <submittedName>
        <fullName evidence="1">Uncharacterized protein</fullName>
    </submittedName>
</protein>
<sequence>MDMHPLIIFQQKLNILILKSITKYDKGSKLNLYTAILRSMTFLIMKKNVPQHFCTEFAENVQWYRPETKVIVITEYISARSRLKAFNSKKSSYSNPFSKYLVCLLRFTLSTFFNNVRIWQVNIKWSINAKTFAPRFRAHITGILVQDRMGRHQAFEIVIIIRILNQFVWHTPARDC</sequence>
<accession>A0A3M7SF10</accession>
<reference evidence="1 2" key="1">
    <citation type="journal article" date="2018" name="Sci. Rep.">
        <title>Genomic signatures of local adaptation to the degree of environmental predictability in rotifers.</title>
        <authorList>
            <person name="Franch-Gras L."/>
            <person name="Hahn C."/>
            <person name="Garcia-Roger E.M."/>
            <person name="Carmona M.J."/>
            <person name="Serra M."/>
            <person name="Gomez A."/>
        </authorList>
    </citation>
    <scope>NUCLEOTIDE SEQUENCE [LARGE SCALE GENOMIC DNA]</scope>
    <source>
        <strain evidence="1">HYR1</strain>
    </source>
</reference>
<dbReference type="EMBL" id="REGN01001522">
    <property type="protein sequence ID" value="RNA34130.1"/>
    <property type="molecule type" value="Genomic_DNA"/>
</dbReference>
<evidence type="ECO:0000313" key="2">
    <source>
        <dbReference type="Proteomes" id="UP000276133"/>
    </source>
</evidence>
<dbReference type="Proteomes" id="UP000276133">
    <property type="component" value="Unassembled WGS sequence"/>
</dbReference>
<comment type="caution">
    <text evidence="1">The sequence shown here is derived from an EMBL/GenBank/DDBJ whole genome shotgun (WGS) entry which is preliminary data.</text>
</comment>